<dbReference type="PROSITE" id="PS50893">
    <property type="entry name" value="ABC_TRANSPORTER_2"/>
    <property type="match status" value="1"/>
</dbReference>
<evidence type="ECO:0000256" key="3">
    <source>
        <dbReference type="ARBA" id="ARBA00022741"/>
    </source>
</evidence>
<evidence type="ECO:0000259" key="5">
    <source>
        <dbReference type="PROSITE" id="PS50893"/>
    </source>
</evidence>
<dbReference type="RefSeq" id="WP_340271974.1">
    <property type="nucleotide sequence ID" value="NZ_JBAKIA010000001.1"/>
</dbReference>
<evidence type="ECO:0000313" key="6">
    <source>
        <dbReference type="EMBL" id="MEJ8472510.1"/>
    </source>
</evidence>
<keyword evidence="4 6" id="KW-0067">ATP-binding</keyword>
<dbReference type="PANTHER" id="PTHR42781">
    <property type="entry name" value="SPERMIDINE/PUTRESCINE IMPORT ATP-BINDING PROTEIN POTA"/>
    <property type="match status" value="1"/>
</dbReference>
<dbReference type="SMART" id="SM00382">
    <property type="entry name" value="AAA"/>
    <property type="match status" value="1"/>
</dbReference>
<keyword evidence="3" id="KW-0547">Nucleotide-binding</keyword>
<dbReference type="InterPro" id="IPR017871">
    <property type="entry name" value="ABC_transporter-like_CS"/>
</dbReference>
<gene>
    <name evidence="6" type="ORF">V6575_00280</name>
</gene>
<dbReference type="PANTHER" id="PTHR42781:SF8">
    <property type="entry name" value="BICARBONATE TRANSPORT ATP-BINDING PROTEIN CMPC"/>
    <property type="match status" value="1"/>
</dbReference>
<dbReference type="PROSITE" id="PS00211">
    <property type="entry name" value="ABC_TRANSPORTER_1"/>
    <property type="match status" value="1"/>
</dbReference>
<protein>
    <submittedName>
        <fullName evidence="6">ABC transporter ATP-binding protein</fullName>
    </submittedName>
</protein>
<keyword evidence="7" id="KW-1185">Reference proteome</keyword>
<comment type="similarity">
    <text evidence="1">Belongs to the ABC transporter superfamily.</text>
</comment>
<organism evidence="6 7">
    <name type="scientific">Roseibium algae</name>
    <dbReference type="NCBI Taxonomy" id="3123038"/>
    <lineage>
        <taxon>Bacteria</taxon>
        <taxon>Pseudomonadati</taxon>
        <taxon>Pseudomonadota</taxon>
        <taxon>Alphaproteobacteria</taxon>
        <taxon>Hyphomicrobiales</taxon>
        <taxon>Stappiaceae</taxon>
        <taxon>Roseibium</taxon>
    </lineage>
</organism>
<accession>A0ABU8TEC6</accession>
<sequence>MSDGAHIQTVGISHTYKGAGAKALGRIDLEVCPGEALALIGRSGCGKSTLLHILAGLSAPTDGKVLIDGTRISAPSPSRIMMFQAPSLYPWMNVEQNVGLGLRFNGKMKQAGTRIPQVLDLVELGDYAKRNVQDLSGGQQQRVALARSLALKPEVLLLDEPLSALDAFTRHALQRDIRRICKDLGITLVLVTHDINEAVMMADRALVMKADPGDIEAEVRIAIDGDRLPSMPAFAEARRELVAAYETAAGMAMAEAQNFVSQDSLNEPKPLDRLATN</sequence>
<dbReference type="Gene3D" id="3.40.50.300">
    <property type="entry name" value="P-loop containing nucleotide triphosphate hydrolases"/>
    <property type="match status" value="1"/>
</dbReference>
<dbReference type="EMBL" id="JBAKIA010000001">
    <property type="protein sequence ID" value="MEJ8472510.1"/>
    <property type="molecule type" value="Genomic_DNA"/>
</dbReference>
<evidence type="ECO:0000313" key="7">
    <source>
        <dbReference type="Proteomes" id="UP001385499"/>
    </source>
</evidence>
<keyword evidence="2" id="KW-0813">Transport</keyword>
<dbReference type="CDD" id="cd03293">
    <property type="entry name" value="ABC_NrtD_SsuB_transporters"/>
    <property type="match status" value="1"/>
</dbReference>
<comment type="caution">
    <text evidence="6">The sequence shown here is derived from an EMBL/GenBank/DDBJ whole genome shotgun (WGS) entry which is preliminary data.</text>
</comment>
<feature type="domain" description="ABC transporter" evidence="5">
    <location>
        <begin position="7"/>
        <end position="235"/>
    </location>
</feature>
<proteinExistence type="inferred from homology"/>
<dbReference type="InterPro" id="IPR050093">
    <property type="entry name" value="ABC_SmlMolc_Importer"/>
</dbReference>
<evidence type="ECO:0000256" key="2">
    <source>
        <dbReference type="ARBA" id="ARBA00022448"/>
    </source>
</evidence>
<dbReference type="InterPro" id="IPR027417">
    <property type="entry name" value="P-loop_NTPase"/>
</dbReference>
<dbReference type="SUPFAM" id="SSF52540">
    <property type="entry name" value="P-loop containing nucleoside triphosphate hydrolases"/>
    <property type="match status" value="1"/>
</dbReference>
<name>A0ABU8TEC6_9HYPH</name>
<dbReference type="Proteomes" id="UP001385499">
    <property type="component" value="Unassembled WGS sequence"/>
</dbReference>
<dbReference type="GO" id="GO:0005524">
    <property type="term" value="F:ATP binding"/>
    <property type="evidence" value="ECO:0007669"/>
    <property type="project" value="UniProtKB-KW"/>
</dbReference>
<reference evidence="6 7" key="1">
    <citation type="submission" date="2024-02" db="EMBL/GenBank/DDBJ databases">
        <title>Roseibium algae sp. nov., isolated from marine alga (Grateloupia sp.), showing potential in myo-inositol conversion.</title>
        <authorList>
            <person name="Wang Y."/>
        </authorList>
    </citation>
    <scope>NUCLEOTIDE SEQUENCE [LARGE SCALE GENOMIC DNA]</scope>
    <source>
        <strain evidence="6 7">H3510</strain>
    </source>
</reference>
<dbReference type="InterPro" id="IPR003439">
    <property type="entry name" value="ABC_transporter-like_ATP-bd"/>
</dbReference>
<evidence type="ECO:0000256" key="4">
    <source>
        <dbReference type="ARBA" id="ARBA00022840"/>
    </source>
</evidence>
<dbReference type="InterPro" id="IPR003593">
    <property type="entry name" value="AAA+_ATPase"/>
</dbReference>
<evidence type="ECO:0000256" key="1">
    <source>
        <dbReference type="ARBA" id="ARBA00005417"/>
    </source>
</evidence>
<dbReference type="Pfam" id="PF00005">
    <property type="entry name" value="ABC_tran"/>
    <property type="match status" value="1"/>
</dbReference>